<accession>A0AAV6G389</accession>
<evidence type="ECO:0000256" key="3">
    <source>
        <dbReference type="ARBA" id="ARBA00022679"/>
    </source>
</evidence>
<keyword evidence="2" id="KW-0489">Methyltransferase</keyword>
<reference evidence="6 7" key="1">
    <citation type="submission" date="2020-10" db="EMBL/GenBank/DDBJ databases">
        <title>Chromosome-scale genome assembly of the Allis shad, Alosa alosa.</title>
        <authorList>
            <person name="Margot Z."/>
            <person name="Christophe K."/>
            <person name="Cabau C."/>
            <person name="Louis A."/>
            <person name="Berthelot C."/>
            <person name="Parey E."/>
            <person name="Roest Crollius H."/>
            <person name="Montfort J."/>
            <person name="Robinson-Rechavi M."/>
            <person name="Bucao C."/>
            <person name="Bouchez O."/>
            <person name="Gislard M."/>
            <person name="Lluch J."/>
            <person name="Milhes M."/>
            <person name="Lampietro C."/>
            <person name="Lopez Roques C."/>
            <person name="Donnadieu C."/>
            <person name="Braasch I."/>
            <person name="Desvignes T."/>
            <person name="Postlethwait J."/>
            <person name="Bobe J."/>
            <person name="Guiguen Y."/>
        </authorList>
    </citation>
    <scope>NUCLEOTIDE SEQUENCE [LARGE SCALE GENOMIC DNA]</scope>
    <source>
        <strain evidence="6">M-15738</strain>
        <tissue evidence="6">Blood</tissue>
    </source>
</reference>
<dbReference type="Gene3D" id="3.40.50.150">
    <property type="entry name" value="Vaccinia Virus protein VP39"/>
    <property type="match status" value="1"/>
</dbReference>
<dbReference type="GO" id="GO:0008170">
    <property type="term" value="F:N-methyltransferase activity"/>
    <property type="evidence" value="ECO:0007669"/>
    <property type="project" value="TreeGrafter"/>
</dbReference>
<gene>
    <name evidence="6" type="ORF">AALO_G00227830</name>
</gene>
<dbReference type="PROSITE" id="PS51681">
    <property type="entry name" value="SAM_MT_NNMT_PNMT_TEMT"/>
    <property type="match status" value="1"/>
</dbReference>
<keyword evidence="4 5" id="KW-0949">S-adenosyl-L-methionine</keyword>
<dbReference type="PANTHER" id="PTHR10867">
    <property type="entry name" value="NNMT/PNMT/TEMT FAMILY MEMBER"/>
    <property type="match status" value="1"/>
</dbReference>
<feature type="binding site" evidence="5">
    <location>
        <begin position="63"/>
        <end position="64"/>
    </location>
    <ligand>
        <name>S-adenosyl-L-methionine</name>
        <dbReference type="ChEBI" id="CHEBI:59789"/>
    </ligand>
</feature>
<evidence type="ECO:0000313" key="7">
    <source>
        <dbReference type="Proteomes" id="UP000823561"/>
    </source>
</evidence>
<organism evidence="6 7">
    <name type="scientific">Alosa alosa</name>
    <name type="common">allis shad</name>
    <dbReference type="NCBI Taxonomy" id="278164"/>
    <lineage>
        <taxon>Eukaryota</taxon>
        <taxon>Metazoa</taxon>
        <taxon>Chordata</taxon>
        <taxon>Craniata</taxon>
        <taxon>Vertebrata</taxon>
        <taxon>Euteleostomi</taxon>
        <taxon>Actinopterygii</taxon>
        <taxon>Neopterygii</taxon>
        <taxon>Teleostei</taxon>
        <taxon>Clupei</taxon>
        <taxon>Clupeiformes</taxon>
        <taxon>Clupeoidei</taxon>
        <taxon>Clupeidae</taxon>
        <taxon>Alosa</taxon>
    </lineage>
</organism>
<feature type="binding site" evidence="5">
    <location>
        <position position="85"/>
    </location>
    <ligand>
        <name>S-adenosyl-L-methionine</name>
        <dbReference type="ChEBI" id="CHEBI:59789"/>
    </ligand>
</feature>
<dbReference type="SUPFAM" id="SSF53335">
    <property type="entry name" value="S-adenosyl-L-methionine-dependent methyltransferases"/>
    <property type="match status" value="1"/>
</dbReference>
<evidence type="ECO:0000256" key="4">
    <source>
        <dbReference type="ARBA" id="ARBA00022691"/>
    </source>
</evidence>
<dbReference type="AlphaFoldDB" id="A0AAV6G389"/>
<evidence type="ECO:0000256" key="1">
    <source>
        <dbReference type="ARBA" id="ARBA00007996"/>
    </source>
</evidence>
<evidence type="ECO:0008006" key="8">
    <source>
        <dbReference type="Google" id="ProtNLM"/>
    </source>
</evidence>
<keyword evidence="7" id="KW-1185">Reference proteome</keyword>
<comment type="similarity">
    <text evidence="1">Belongs to the class I-like SAM-binding methyltransferase superfamily. NNMT/PNMT/TEMT family.</text>
</comment>
<feature type="binding site" evidence="5">
    <location>
        <begin position="142"/>
        <end position="143"/>
    </location>
    <ligand>
        <name>S-adenosyl-L-methionine</name>
        <dbReference type="ChEBI" id="CHEBI:59789"/>
    </ligand>
</feature>
<feature type="binding site" evidence="5">
    <location>
        <position position="90"/>
    </location>
    <ligand>
        <name>S-adenosyl-L-methionine</name>
        <dbReference type="ChEBI" id="CHEBI:59789"/>
    </ligand>
</feature>
<evidence type="ECO:0000256" key="2">
    <source>
        <dbReference type="ARBA" id="ARBA00022603"/>
    </source>
</evidence>
<dbReference type="GO" id="GO:0032259">
    <property type="term" value="P:methylation"/>
    <property type="evidence" value="ECO:0007669"/>
    <property type="project" value="UniProtKB-KW"/>
</dbReference>
<feature type="binding site" evidence="5">
    <location>
        <position position="21"/>
    </location>
    <ligand>
        <name>S-adenosyl-L-methionine</name>
        <dbReference type="ChEBI" id="CHEBI:59789"/>
    </ligand>
</feature>
<keyword evidence="3" id="KW-0808">Transferase</keyword>
<dbReference type="EMBL" id="JADWDJ010000017">
    <property type="protein sequence ID" value="KAG5267957.1"/>
    <property type="molecule type" value="Genomic_DNA"/>
</dbReference>
<dbReference type="PANTHER" id="PTHR10867:SF32">
    <property type="entry name" value="NICOTINAMIDE N-METHYLTRANSFERASE"/>
    <property type="match status" value="1"/>
</dbReference>
<comment type="caution">
    <text evidence="6">The sequence shown here is derived from an EMBL/GenBank/DDBJ whole genome shotgun (WGS) entry which is preliminary data.</text>
</comment>
<feature type="binding site" evidence="5">
    <location>
        <position position="26"/>
    </location>
    <ligand>
        <name>S-adenosyl-L-methionine</name>
        <dbReference type="ChEBI" id="CHEBI:59789"/>
    </ligand>
</feature>
<dbReference type="InterPro" id="IPR029063">
    <property type="entry name" value="SAM-dependent_MTases_sf"/>
</dbReference>
<dbReference type="GO" id="GO:0005829">
    <property type="term" value="C:cytosol"/>
    <property type="evidence" value="ECO:0007669"/>
    <property type="project" value="TreeGrafter"/>
</dbReference>
<dbReference type="PIRSF" id="PIRSF000384">
    <property type="entry name" value="PNMTase"/>
    <property type="match status" value="1"/>
</dbReference>
<name>A0AAV6G389_9TELE</name>
<dbReference type="GO" id="GO:0008757">
    <property type="term" value="F:S-adenosylmethionine-dependent methyltransferase activity"/>
    <property type="evidence" value="ECO:0007669"/>
    <property type="project" value="UniProtKB-ARBA"/>
</dbReference>
<dbReference type="InterPro" id="IPR000940">
    <property type="entry name" value="NNMT_TEMT_trans"/>
</dbReference>
<dbReference type="FunFam" id="3.40.50.150:FF:000065">
    <property type="entry name" value="Phenylethanolamine N-methyltransferase"/>
    <property type="match status" value="1"/>
</dbReference>
<evidence type="ECO:0000256" key="5">
    <source>
        <dbReference type="PIRSR" id="PIRSR000384-1"/>
    </source>
</evidence>
<dbReference type="Pfam" id="PF01234">
    <property type="entry name" value="NNMT_PNMT_TEMT"/>
    <property type="match status" value="1"/>
</dbReference>
<proteinExistence type="inferred from homology"/>
<protein>
    <recommendedName>
        <fullName evidence="8">Nicotinamide N-methyltransferase-like</fullName>
    </recommendedName>
</protein>
<evidence type="ECO:0000313" key="6">
    <source>
        <dbReference type="EMBL" id="KAG5267957.1"/>
    </source>
</evidence>
<sequence>MDPLDFTEGEFYQDNFDSRAYIDTFYSNPSGHTDENYLVFALQRLSETFSSGKYKGQRLIDVGSAASIHCVISACAHLDHIVLSDFTDRNRAELSQWLCKAPGCFDWTPVIQQVCHMEKESKSPVEVEAVLRQRVQSVVKCDVRLENPFHPLTQEPADCVVTSLCLEAACKDFPSYCDALRNVTSVLKPGGVLVMIGALGESFYIVAGQRFSCLRLTRSNVEETLRKLEFSILDFNVFKNASVEIKHVSDFEAIFYLVALKSI</sequence>
<dbReference type="Proteomes" id="UP000823561">
    <property type="component" value="Chromosome 17"/>
</dbReference>